<dbReference type="SMART" id="SM00420">
    <property type="entry name" value="HTH_DEOR"/>
    <property type="match status" value="1"/>
</dbReference>
<reference evidence="5 7" key="1">
    <citation type="submission" date="2019-07" db="EMBL/GenBank/DDBJ databases">
        <authorList>
            <person name="Qu J.-H."/>
        </authorList>
    </citation>
    <scope>NUCLEOTIDE SEQUENCE [LARGE SCALE GENOMIC DNA]</scope>
    <source>
        <strain evidence="5 7">MDT1-10-3</strain>
    </source>
</reference>
<proteinExistence type="predicted"/>
<dbReference type="SMART" id="SM01134">
    <property type="entry name" value="DeoRC"/>
    <property type="match status" value="1"/>
</dbReference>
<dbReference type="SUPFAM" id="SSF100950">
    <property type="entry name" value="NagB/RpiA/CoA transferase-like"/>
    <property type="match status" value="1"/>
</dbReference>
<dbReference type="PRINTS" id="PR00037">
    <property type="entry name" value="HTHLACR"/>
</dbReference>
<dbReference type="PROSITE" id="PS51000">
    <property type="entry name" value="HTH_DEOR_2"/>
    <property type="match status" value="1"/>
</dbReference>
<keyword evidence="3" id="KW-0804">Transcription</keyword>
<dbReference type="Proteomes" id="UP001570846">
    <property type="component" value="Unassembled WGS sequence"/>
</dbReference>
<keyword evidence="8" id="KW-1185">Reference proteome</keyword>
<dbReference type="AlphaFoldDB" id="A0A5M8QKR8"/>
<name>A0A5M8QKR8_9BACT</name>
<feature type="domain" description="HTH deoR-type" evidence="4">
    <location>
        <begin position="4"/>
        <end position="59"/>
    </location>
</feature>
<dbReference type="InterPro" id="IPR050313">
    <property type="entry name" value="Carb_Metab_HTH_regulators"/>
</dbReference>
<dbReference type="OrthoDB" id="9797223at2"/>
<dbReference type="Pfam" id="PF08220">
    <property type="entry name" value="HTH_DeoR"/>
    <property type="match status" value="1"/>
</dbReference>
<dbReference type="SUPFAM" id="SSF46785">
    <property type="entry name" value="Winged helix' DNA-binding domain"/>
    <property type="match status" value="1"/>
</dbReference>
<dbReference type="InterPro" id="IPR018356">
    <property type="entry name" value="Tscrpt_reg_HTH_DeoR_CS"/>
</dbReference>
<organism evidence="5 7">
    <name type="scientific">Rufibacter glacialis</name>
    <dbReference type="NCBI Taxonomy" id="1259555"/>
    <lineage>
        <taxon>Bacteria</taxon>
        <taxon>Pseudomonadati</taxon>
        <taxon>Bacteroidota</taxon>
        <taxon>Cytophagia</taxon>
        <taxon>Cytophagales</taxon>
        <taxon>Hymenobacteraceae</taxon>
        <taxon>Rufibacter</taxon>
    </lineage>
</organism>
<evidence type="ECO:0000259" key="4">
    <source>
        <dbReference type="PROSITE" id="PS51000"/>
    </source>
</evidence>
<comment type="caution">
    <text evidence="5">The sequence shown here is derived from an EMBL/GenBank/DDBJ whole genome shotgun (WGS) entry which is preliminary data.</text>
</comment>
<dbReference type="EMBL" id="VKKZ01000019">
    <property type="protein sequence ID" value="KAA6435356.1"/>
    <property type="molecule type" value="Genomic_DNA"/>
</dbReference>
<keyword evidence="1" id="KW-0805">Transcription regulation</keyword>
<dbReference type="PANTHER" id="PTHR30363:SF44">
    <property type="entry name" value="AGA OPERON TRANSCRIPTIONAL REPRESSOR-RELATED"/>
    <property type="match status" value="1"/>
</dbReference>
<dbReference type="PANTHER" id="PTHR30363">
    <property type="entry name" value="HTH-TYPE TRANSCRIPTIONAL REGULATOR SRLR-RELATED"/>
    <property type="match status" value="1"/>
</dbReference>
<dbReference type="EMBL" id="JBGOGF010000001">
    <property type="protein sequence ID" value="MFA1769718.1"/>
    <property type="molecule type" value="Genomic_DNA"/>
</dbReference>
<evidence type="ECO:0000256" key="1">
    <source>
        <dbReference type="ARBA" id="ARBA00023015"/>
    </source>
</evidence>
<dbReference type="Pfam" id="PF00455">
    <property type="entry name" value="DeoRC"/>
    <property type="match status" value="1"/>
</dbReference>
<gene>
    <name evidence="6" type="ORF">ACD591_00320</name>
    <name evidence="5" type="ORF">FOE74_05235</name>
</gene>
<reference evidence="5 7" key="2">
    <citation type="submission" date="2019-09" db="EMBL/GenBank/DDBJ databases">
        <title>A bacterium isolated from glacier soil.</title>
        <authorList>
            <person name="Liu Q."/>
        </authorList>
    </citation>
    <scope>NUCLEOTIDE SEQUENCE [LARGE SCALE GENOMIC DNA]</scope>
    <source>
        <strain evidence="5 7">MDT1-10-3</strain>
    </source>
</reference>
<evidence type="ECO:0000313" key="6">
    <source>
        <dbReference type="EMBL" id="MFA1769718.1"/>
    </source>
</evidence>
<reference evidence="6 8" key="3">
    <citation type="submission" date="2024-08" db="EMBL/GenBank/DDBJ databases">
        <authorList>
            <person name="Wei W."/>
        </authorList>
    </citation>
    <scope>NUCLEOTIDE SEQUENCE [LARGE SCALE GENOMIC DNA]</scope>
    <source>
        <strain evidence="6 8">XU2</strain>
    </source>
</reference>
<evidence type="ECO:0000313" key="8">
    <source>
        <dbReference type="Proteomes" id="UP001570846"/>
    </source>
</evidence>
<dbReference type="InterPro" id="IPR014036">
    <property type="entry name" value="DeoR-like_C"/>
</dbReference>
<accession>A0A5M8QKR8</accession>
<evidence type="ECO:0000313" key="7">
    <source>
        <dbReference type="Proteomes" id="UP000323866"/>
    </source>
</evidence>
<dbReference type="Gene3D" id="3.40.50.1360">
    <property type="match status" value="1"/>
</dbReference>
<dbReference type="InterPro" id="IPR036390">
    <property type="entry name" value="WH_DNA-bd_sf"/>
</dbReference>
<dbReference type="GO" id="GO:0003677">
    <property type="term" value="F:DNA binding"/>
    <property type="evidence" value="ECO:0007669"/>
    <property type="project" value="UniProtKB-KW"/>
</dbReference>
<dbReference type="InterPro" id="IPR036388">
    <property type="entry name" value="WH-like_DNA-bd_sf"/>
</dbReference>
<sequence length="256" mass="27965">MVNITERHQHILGKLQQEGQVTVLGLCEELSVSSVTIRKDLKLLEDKGLLFRTHGGATQNNPYTIDRPVNEKEHIQINEKSRIGQAAAKLIEPNDSILIASGTTVMALAKSIQPNTLKNLMVITSALNVALELLRHPEVEVMQLGGILRRSSSSVTGPYAESILADFSCSKLFLGVDGIDLDFGLTTTNVMEARLNRHMINISQKTIVLADSSKFGKRGFGRIGGFEDIDHIITDKGISEHTLNTLQGMGVKVTIV</sequence>
<protein>
    <submittedName>
        <fullName evidence="6">DeoR/GlpR family DNA-binding transcription regulator</fullName>
    </submittedName>
    <submittedName>
        <fullName evidence="5">DeoR/GlpR transcriptional regulator</fullName>
    </submittedName>
</protein>
<evidence type="ECO:0000313" key="5">
    <source>
        <dbReference type="EMBL" id="KAA6435356.1"/>
    </source>
</evidence>
<dbReference type="Proteomes" id="UP000323866">
    <property type="component" value="Unassembled WGS sequence"/>
</dbReference>
<evidence type="ECO:0000256" key="3">
    <source>
        <dbReference type="ARBA" id="ARBA00023163"/>
    </source>
</evidence>
<keyword evidence="2 6" id="KW-0238">DNA-binding</keyword>
<dbReference type="PROSITE" id="PS00894">
    <property type="entry name" value="HTH_DEOR_1"/>
    <property type="match status" value="1"/>
</dbReference>
<dbReference type="RefSeq" id="WP_149097550.1">
    <property type="nucleotide sequence ID" value="NZ_BMMG01000002.1"/>
</dbReference>
<dbReference type="InterPro" id="IPR037171">
    <property type="entry name" value="NagB/RpiA_transferase-like"/>
</dbReference>
<dbReference type="InterPro" id="IPR001034">
    <property type="entry name" value="DeoR_HTH"/>
</dbReference>
<dbReference type="GO" id="GO:0003700">
    <property type="term" value="F:DNA-binding transcription factor activity"/>
    <property type="evidence" value="ECO:0007669"/>
    <property type="project" value="InterPro"/>
</dbReference>
<evidence type="ECO:0000256" key="2">
    <source>
        <dbReference type="ARBA" id="ARBA00023125"/>
    </source>
</evidence>
<dbReference type="Gene3D" id="1.10.10.10">
    <property type="entry name" value="Winged helix-like DNA-binding domain superfamily/Winged helix DNA-binding domain"/>
    <property type="match status" value="1"/>
</dbReference>